<name>A0A4Q2RGW2_9HYPH</name>
<dbReference type="Pfam" id="PF18312">
    <property type="entry name" value="ScsC_N"/>
    <property type="match status" value="1"/>
</dbReference>
<evidence type="ECO:0000313" key="6">
    <source>
        <dbReference type="EMBL" id="RYB06303.1"/>
    </source>
</evidence>
<dbReference type="AlphaFoldDB" id="A0A4Q2RGW2"/>
<keyword evidence="2" id="KW-0560">Oxidoreductase</keyword>
<reference evidence="6 7" key="1">
    <citation type="submission" date="2018-09" db="EMBL/GenBank/DDBJ databases">
        <authorList>
            <person name="Grouzdev D.S."/>
            <person name="Krutkina M.S."/>
        </authorList>
    </citation>
    <scope>NUCLEOTIDE SEQUENCE [LARGE SCALE GENOMIC DNA]</scope>
    <source>
        <strain evidence="6 7">RmlP001</strain>
    </source>
</reference>
<evidence type="ECO:0000256" key="3">
    <source>
        <dbReference type="ARBA" id="ARBA00023157"/>
    </source>
</evidence>
<dbReference type="SUPFAM" id="SSF52833">
    <property type="entry name" value="Thioredoxin-like"/>
    <property type="match status" value="1"/>
</dbReference>
<accession>A0A4Q2RGW2</accession>
<dbReference type="CDD" id="cd03023">
    <property type="entry name" value="DsbA_Com1_like"/>
    <property type="match status" value="1"/>
</dbReference>
<evidence type="ECO:0000256" key="2">
    <source>
        <dbReference type="ARBA" id="ARBA00023002"/>
    </source>
</evidence>
<dbReference type="OrthoDB" id="9780147at2"/>
<dbReference type="Gene3D" id="3.40.30.10">
    <property type="entry name" value="Glutaredoxin"/>
    <property type="match status" value="1"/>
</dbReference>
<dbReference type="PROSITE" id="PS00194">
    <property type="entry name" value="THIOREDOXIN_1"/>
    <property type="match status" value="1"/>
</dbReference>
<keyword evidence="1" id="KW-0732">Signal</keyword>
<dbReference type="InterPro" id="IPR013766">
    <property type="entry name" value="Thioredoxin_domain"/>
</dbReference>
<protein>
    <submittedName>
        <fullName evidence="6">DsbA family protein</fullName>
    </submittedName>
</protein>
<keyword evidence="4" id="KW-0676">Redox-active center</keyword>
<dbReference type="Proteomes" id="UP000289411">
    <property type="component" value="Unassembled WGS sequence"/>
</dbReference>
<dbReference type="InterPro" id="IPR001853">
    <property type="entry name" value="DSBA-like_thioredoxin_dom"/>
</dbReference>
<dbReference type="PANTHER" id="PTHR13887">
    <property type="entry name" value="GLUTATHIONE S-TRANSFERASE KAPPA"/>
    <property type="match status" value="1"/>
</dbReference>
<evidence type="ECO:0000256" key="4">
    <source>
        <dbReference type="ARBA" id="ARBA00023284"/>
    </source>
</evidence>
<dbReference type="PROSITE" id="PS51352">
    <property type="entry name" value="THIOREDOXIN_2"/>
    <property type="match status" value="1"/>
</dbReference>
<evidence type="ECO:0000313" key="7">
    <source>
        <dbReference type="Proteomes" id="UP000289411"/>
    </source>
</evidence>
<gene>
    <name evidence="6" type="ORF">D3272_05970</name>
</gene>
<keyword evidence="3" id="KW-1015">Disulfide bond</keyword>
<dbReference type="EMBL" id="QYBC01000004">
    <property type="protein sequence ID" value="RYB06303.1"/>
    <property type="molecule type" value="Genomic_DNA"/>
</dbReference>
<proteinExistence type="predicted"/>
<organism evidence="6 7">
    <name type="scientific">Lichenibacterium ramalinae</name>
    <dbReference type="NCBI Taxonomy" id="2316527"/>
    <lineage>
        <taxon>Bacteria</taxon>
        <taxon>Pseudomonadati</taxon>
        <taxon>Pseudomonadota</taxon>
        <taxon>Alphaproteobacteria</taxon>
        <taxon>Hyphomicrobiales</taxon>
        <taxon>Lichenihabitantaceae</taxon>
        <taxon>Lichenibacterium</taxon>
    </lineage>
</organism>
<keyword evidence="7" id="KW-1185">Reference proteome</keyword>
<evidence type="ECO:0000256" key="1">
    <source>
        <dbReference type="ARBA" id="ARBA00022729"/>
    </source>
</evidence>
<comment type="caution">
    <text evidence="6">The sequence shown here is derived from an EMBL/GenBank/DDBJ whole genome shotgun (WGS) entry which is preliminary data.</text>
</comment>
<dbReference type="PANTHER" id="PTHR13887:SF14">
    <property type="entry name" value="DISULFIDE BOND FORMATION PROTEIN D"/>
    <property type="match status" value="1"/>
</dbReference>
<feature type="domain" description="Thioredoxin" evidence="5">
    <location>
        <begin position="74"/>
        <end position="266"/>
    </location>
</feature>
<dbReference type="InterPro" id="IPR041205">
    <property type="entry name" value="ScsC_N"/>
</dbReference>
<dbReference type="InterPro" id="IPR017937">
    <property type="entry name" value="Thioredoxin_CS"/>
</dbReference>
<dbReference type="InterPro" id="IPR036249">
    <property type="entry name" value="Thioredoxin-like_sf"/>
</dbReference>
<dbReference type="Pfam" id="PF01323">
    <property type="entry name" value="DSBA"/>
    <property type="match status" value="1"/>
</dbReference>
<evidence type="ECO:0000259" key="5">
    <source>
        <dbReference type="PROSITE" id="PS51352"/>
    </source>
</evidence>
<sequence length="273" mass="28799">MPATRSALLGLRLLGLGVLGLGWLGLGPLGAGILAPAPAMAAEFTPAQKSEMGGVIRDYLLQNPEVLQDAMAELERRQKAQEEAKRQQAVDGKAAELFNAPGDVVLGNPKGKVTLVEFFDYNCGYCKRSLDDIAKLMKTEPDLRLVLKDFPVLGPGSVEAAYIAGAARNQLKGDQFWQFHAKLLGGQHGPVGKAQALQVAKDLGANMDQLAKDAASPEVKTSIQTTMGLADALGLTGTPTFVVGKDVIVGAVGYDELKTRVDSVLKCGRAVCS</sequence>
<reference evidence="6 7" key="2">
    <citation type="submission" date="2019-02" db="EMBL/GenBank/DDBJ databases">
        <title>'Lichenibacterium ramalinii' gen. nov. sp. nov., 'Lichenibacterium minor' gen. nov. sp. nov.</title>
        <authorList>
            <person name="Pankratov T."/>
        </authorList>
    </citation>
    <scope>NUCLEOTIDE SEQUENCE [LARGE SCALE GENOMIC DNA]</scope>
    <source>
        <strain evidence="6 7">RmlP001</strain>
    </source>
</reference>
<dbReference type="RefSeq" id="WP_129218240.1">
    <property type="nucleotide sequence ID" value="NZ_QYBC01000004.1"/>
</dbReference>
<dbReference type="GO" id="GO:0015036">
    <property type="term" value="F:disulfide oxidoreductase activity"/>
    <property type="evidence" value="ECO:0007669"/>
    <property type="project" value="UniProtKB-ARBA"/>
</dbReference>